<organism evidence="1 2">
    <name type="scientific">Arthrobacter nitrophenolicus</name>
    <dbReference type="NCBI Taxonomy" id="683150"/>
    <lineage>
        <taxon>Bacteria</taxon>
        <taxon>Bacillati</taxon>
        <taxon>Actinomycetota</taxon>
        <taxon>Actinomycetes</taxon>
        <taxon>Micrococcales</taxon>
        <taxon>Micrococcaceae</taxon>
        <taxon>Arthrobacter</taxon>
    </lineage>
</organism>
<keyword evidence="2" id="KW-1185">Reference proteome</keyword>
<gene>
    <name evidence="1" type="ORF">ABIC98_002291</name>
</gene>
<dbReference type="EMBL" id="JBEPNJ010000007">
    <property type="protein sequence ID" value="MET3772643.1"/>
    <property type="molecule type" value="Genomic_DNA"/>
</dbReference>
<reference evidence="1" key="1">
    <citation type="submission" date="2024-06" db="EMBL/GenBank/DDBJ databases">
        <title>Genomic Encyclopedia of Type Strains, Phase IV (KMG-IV): sequencing the most valuable type-strain genomes for metagenomic binning, comparative biology and taxonomic classification.</title>
        <authorList>
            <person name="Goeker M."/>
        </authorList>
    </citation>
    <scope>NUCLEOTIDE SEQUENCE</scope>
    <source>
        <strain evidence="1">SJCon</strain>
    </source>
</reference>
<evidence type="ECO:0000313" key="2">
    <source>
        <dbReference type="Proteomes" id="UP001549207"/>
    </source>
</evidence>
<proteinExistence type="predicted"/>
<sequence>MSRHGTPGLGVRLRLARAAPILPCRGPGAVRPRRSGPSTPQRSPAALGGGKPPLLAAAGVDGRDPTRSAFGALPGMRHAAYVIGKIDVEHLTRVVSPRKGRGKSCRGSSVLHRSRHLGLASDGDGIWIRQQQPTRASLSSFGIWTIPNPRKYLGDRASLYLPRCYWVYRAASPTAGPQSWVRFVCLPQSPRTSRYNSPLRAKYLWTRLGPNRLSPKLVLA</sequence>
<dbReference type="Proteomes" id="UP001549207">
    <property type="component" value="Unassembled WGS sequence"/>
</dbReference>
<protein>
    <submittedName>
        <fullName evidence="1">Uncharacterized protein</fullName>
    </submittedName>
</protein>
<accession>A0ACC6TG48</accession>
<name>A0ACC6TG48_9MICC</name>
<comment type="caution">
    <text evidence="1">The sequence shown here is derived from an EMBL/GenBank/DDBJ whole genome shotgun (WGS) entry which is preliminary data.</text>
</comment>
<evidence type="ECO:0000313" key="1">
    <source>
        <dbReference type="EMBL" id="MET3772643.1"/>
    </source>
</evidence>